<comment type="caution">
    <text evidence="1">The sequence shown here is derived from an EMBL/GenBank/DDBJ whole genome shotgun (WGS) entry which is preliminary data.</text>
</comment>
<evidence type="ECO:0000313" key="2">
    <source>
        <dbReference type="Proteomes" id="UP000824108"/>
    </source>
</evidence>
<evidence type="ECO:0000313" key="1">
    <source>
        <dbReference type="EMBL" id="HIZ90683.1"/>
    </source>
</evidence>
<dbReference type="Pfam" id="PF03567">
    <property type="entry name" value="Sulfotransfer_2"/>
    <property type="match status" value="1"/>
</dbReference>
<protein>
    <submittedName>
        <fullName evidence="1">Sulfotransferase family protein</fullName>
    </submittedName>
</protein>
<gene>
    <name evidence="1" type="ORF">H9807_00960</name>
</gene>
<dbReference type="Proteomes" id="UP000824108">
    <property type="component" value="Unassembled WGS sequence"/>
</dbReference>
<proteinExistence type="predicted"/>
<dbReference type="EMBL" id="DXAV01000011">
    <property type="protein sequence ID" value="HIZ90683.1"/>
    <property type="molecule type" value="Genomic_DNA"/>
</dbReference>
<reference evidence="1" key="1">
    <citation type="journal article" date="2021" name="PeerJ">
        <title>Extensive microbial diversity within the chicken gut microbiome revealed by metagenomics and culture.</title>
        <authorList>
            <person name="Gilroy R."/>
            <person name="Ravi A."/>
            <person name="Getino M."/>
            <person name="Pursley I."/>
            <person name="Horton D.L."/>
            <person name="Alikhan N.F."/>
            <person name="Baker D."/>
            <person name="Gharbi K."/>
            <person name="Hall N."/>
            <person name="Watson M."/>
            <person name="Adriaenssens E.M."/>
            <person name="Foster-Nyarko E."/>
            <person name="Jarju S."/>
            <person name="Secka A."/>
            <person name="Antonio M."/>
            <person name="Oren A."/>
            <person name="Chaudhuri R.R."/>
            <person name="La Ragione R."/>
            <person name="Hildebrand F."/>
            <person name="Pallen M.J."/>
        </authorList>
    </citation>
    <scope>NUCLEOTIDE SEQUENCE</scope>
    <source>
        <strain evidence="1">CHK118-2852</strain>
    </source>
</reference>
<dbReference type="AlphaFoldDB" id="A0A9D2KE38"/>
<sequence>MKLNESYRLFFGNYFCILKERQAAFVCISKNACTFLKSVAIYNKTGLLLEEENRIHDSVGYSPGNGYLIPVSAMQDYEHSCGPLLKFAVWRDPVQRLLSVYVWFIVEKNRNRYFQWLDLYADNDFDRFLEFVSFELGKSAPENQDEHIRHQCDYYEGGQVDVIVPLDRLSSFLACNQLPVLRKQNQSGSRNFFITEEQRETIRTLYARDYQFFMAHRHLLFED</sequence>
<dbReference type="GO" id="GO:0008146">
    <property type="term" value="F:sulfotransferase activity"/>
    <property type="evidence" value="ECO:0007669"/>
    <property type="project" value="InterPro"/>
</dbReference>
<reference evidence="1" key="2">
    <citation type="submission" date="2021-04" db="EMBL/GenBank/DDBJ databases">
        <authorList>
            <person name="Gilroy R."/>
        </authorList>
    </citation>
    <scope>NUCLEOTIDE SEQUENCE</scope>
    <source>
        <strain evidence="1">CHK118-2852</strain>
    </source>
</reference>
<organism evidence="1 2">
    <name type="scientific">Candidatus Bacteroides merdavium</name>
    <dbReference type="NCBI Taxonomy" id="2838472"/>
    <lineage>
        <taxon>Bacteria</taxon>
        <taxon>Pseudomonadati</taxon>
        <taxon>Bacteroidota</taxon>
        <taxon>Bacteroidia</taxon>
        <taxon>Bacteroidales</taxon>
        <taxon>Bacteroidaceae</taxon>
        <taxon>Bacteroides</taxon>
    </lineage>
</organism>
<dbReference type="InterPro" id="IPR005331">
    <property type="entry name" value="Sulfotransferase"/>
</dbReference>
<name>A0A9D2KE38_9BACE</name>
<accession>A0A9D2KE38</accession>
<dbReference type="GO" id="GO:0016020">
    <property type="term" value="C:membrane"/>
    <property type="evidence" value="ECO:0007669"/>
    <property type="project" value="InterPro"/>
</dbReference>